<dbReference type="SUPFAM" id="SSF48452">
    <property type="entry name" value="TPR-like"/>
    <property type="match status" value="1"/>
</dbReference>
<reference evidence="2" key="2">
    <citation type="journal article" date="2021" name="PeerJ">
        <title>Extensive microbial diversity within the chicken gut microbiome revealed by metagenomics and culture.</title>
        <authorList>
            <person name="Gilroy R."/>
            <person name="Ravi A."/>
            <person name="Getino M."/>
            <person name="Pursley I."/>
            <person name="Horton D.L."/>
            <person name="Alikhan N.F."/>
            <person name="Baker D."/>
            <person name="Gharbi K."/>
            <person name="Hall N."/>
            <person name="Watson M."/>
            <person name="Adriaenssens E.M."/>
            <person name="Foster-Nyarko E."/>
            <person name="Jarju S."/>
            <person name="Secka A."/>
            <person name="Antonio M."/>
            <person name="Oren A."/>
            <person name="Chaudhuri R.R."/>
            <person name="La Ragione R."/>
            <person name="Hildebrand F."/>
            <person name="Pallen M.J."/>
        </authorList>
    </citation>
    <scope>NUCLEOTIDE SEQUENCE</scope>
    <source>
        <strain evidence="2">B3-2255</strain>
    </source>
</reference>
<dbReference type="AlphaFoldDB" id="A0A9D9IZM1"/>
<organism evidence="2 3">
    <name type="scientific">Candidatus Merdivivens faecigallinarum</name>
    <dbReference type="NCBI Taxonomy" id="2840871"/>
    <lineage>
        <taxon>Bacteria</taxon>
        <taxon>Pseudomonadati</taxon>
        <taxon>Bacteroidota</taxon>
        <taxon>Bacteroidia</taxon>
        <taxon>Bacteroidales</taxon>
        <taxon>Muribaculaceae</taxon>
        <taxon>Muribaculaceae incertae sedis</taxon>
        <taxon>Candidatus Merdivivens</taxon>
    </lineage>
</organism>
<evidence type="ECO:0000313" key="3">
    <source>
        <dbReference type="Proteomes" id="UP000823772"/>
    </source>
</evidence>
<accession>A0A9D9IZM1</accession>
<dbReference type="EMBL" id="JADILY010000059">
    <property type="protein sequence ID" value="MBO8481478.1"/>
    <property type="molecule type" value="Genomic_DNA"/>
</dbReference>
<dbReference type="Gene3D" id="1.25.40.10">
    <property type="entry name" value="Tetratricopeptide repeat domain"/>
    <property type="match status" value="1"/>
</dbReference>
<dbReference type="InterPro" id="IPR011990">
    <property type="entry name" value="TPR-like_helical_dom_sf"/>
</dbReference>
<gene>
    <name evidence="2" type="ORF">IAC87_02900</name>
</gene>
<proteinExistence type="predicted"/>
<name>A0A9D9IZM1_9BACT</name>
<evidence type="ECO:0008006" key="4">
    <source>
        <dbReference type="Google" id="ProtNLM"/>
    </source>
</evidence>
<feature type="chain" id="PRO_5038583102" description="Tetratricopeptide repeat protein" evidence="1">
    <location>
        <begin position="22"/>
        <end position="442"/>
    </location>
</feature>
<keyword evidence="1" id="KW-0732">Signal</keyword>
<comment type="caution">
    <text evidence="2">The sequence shown here is derived from an EMBL/GenBank/DDBJ whole genome shotgun (WGS) entry which is preliminary data.</text>
</comment>
<protein>
    <recommendedName>
        <fullName evidence="4">Tetratricopeptide repeat protein</fullName>
    </recommendedName>
</protein>
<dbReference type="Proteomes" id="UP000823772">
    <property type="component" value="Unassembled WGS sequence"/>
</dbReference>
<evidence type="ECO:0000313" key="2">
    <source>
        <dbReference type="EMBL" id="MBO8481478.1"/>
    </source>
</evidence>
<sequence length="442" mass="49696">MIKKIFLTVFFATLVSFAAGAQGKYGPDSAECVRYLTFYNRYMDMDAMEEAIPRWRKAYELCPPTASQNMLIDGQKFMRTLIAKNSMNAIYKDALIDTLMTLHDIRIATYPKYAVTARNNKSLDMINYVTDNNKLYEVLRENMSYTKDKTNNVIYVRLMNATNALYSQGSIMAEDVMAVFGEITTNINTAIDKNKSQNKSTASLEAVLKDVESLFIASNVASCDRLIELFTPRFDATPNDKALVSNIIMMLSSAENCTDNDLFFRAAKSLDELEPTHISAHFLYQIYQSNNEIDLALQYLQEAIDRPDSDEAQDALYYYEMSSVCSNNNMDVKAVQSAKKAMELDPSLAGKSYVIMANVWASLDCPGNEIDQRAPLWVAVDYLVKAKNADPTLADTVNPLIAQYSKYFPDQAEAFMFNVLDGDSYTVSCGGLTETTKVRTQK</sequence>
<feature type="signal peptide" evidence="1">
    <location>
        <begin position="1"/>
        <end position="21"/>
    </location>
</feature>
<reference evidence="2" key="1">
    <citation type="submission" date="2020-10" db="EMBL/GenBank/DDBJ databases">
        <authorList>
            <person name="Gilroy R."/>
        </authorList>
    </citation>
    <scope>NUCLEOTIDE SEQUENCE</scope>
    <source>
        <strain evidence="2">B3-2255</strain>
    </source>
</reference>
<evidence type="ECO:0000256" key="1">
    <source>
        <dbReference type="SAM" id="SignalP"/>
    </source>
</evidence>